<dbReference type="Pfam" id="PF14349">
    <property type="entry name" value="SprA_N"/>
    <property type="match status" value="2"/>
</dbReference>
<comment type="caution">
    <text evidence="4">The sequence shown here is derived from an EMBL/GenBank/DDBJ whole genome shotgun (WGS) entry which is preliminary data.</text>
</comment>
<dbReference type="InterPro" id="IPR025684">
    <property type="entry name" value="SprA_N_dom"/>
</dbReference>
<feature type="compositionally biased region" description="Polar residues" evidence="1">
    <location>
        <begin position="38"/>
        <end position="58"/>
    </location>
</feature>
<feature type="chain" id="PRO_5035183739" evidence="2">
    <location>
        <begin position="21"/>
        <end position="2413"/>
    </location>
</feature>
<evidence type="ECO:0000259" key="3">
    <source>
        <dbReference type="Pfam" id="PF14349"/>
    </source>
</evidence>
<organism evidence="4 5">
    <name type="scientific">Natronogracilivirga saccharolytica</name>
    <dbReference type="NCBI Taxonomy" id="2812953"/>
    <lineage>
        <taxon>Bacteria</taxon>
        <taxon>Pseudomonadati</taxon>
        <taxon>Balneolota</taxon>
        <taxon>Balneolia</taxon>
        <taxon>Balneolales</taxon>
        <taxon>Cyclonatronaceae</taxon>
        <taxon>Natronogracilivirga</taxon>
    </lineage>
</organism>
<feature type="region of interest" description="Disordered" evidence="1">
    <location>
        <begin position="37"/>
        <end position="73"/>
    </location>
</feature>
<feature type="signal peptide" evidence="2">
    <location>
        <begin position="1"/>
        <end position="20"/>
    </location>
</feature>
<gene>
    <name evidence="4" type="primary">sprA</name>
    <name evidence="4" type="ORF">NATSA_10630</name>
</gene>
<dbReference type="NCBIfam" id="TIGR04189">
    <property type="entry name" value="surface_SprA"/>
    <property type="match status" value="1"/>
</dbReference>
<evidence type="ECO:0000256" key="1">
    <source>
        <dbReference type="SAM" id="MobiDB-lite"/>
    </source>
</evidence>
<evidence type="ECO:0000313" key="4">
    <source>
        <dbReference type="EMBL" id="MBP3193119.1"/>
    </source>
</evidence>
<proteinExistence type="predicted"/>
<evidence type="ECO:0000313" key="5">
    <source>
        <dbReference type="Proteomes" id="UP000673975"/>
    </source>
</evidence>
<dbReference type="InterPro" id="IPR026377">
    <property type="entry name" value="Cell_surface_SprA"/>
</dbReference>
<reference evidence="4" key="1">
    <citation type="submission" date="2021-02" db="EMBL/GenBank/DDBJ databases">
        <title>Natronogracilivirga saccharolytica gen. nov. sp. nov. a new anaerobic, haloalkiliphilic carbohydrate-fermenting bacterium from soda lake and proposing of Cyclonatronumiaceae fam. nov. in the phylum Balneolaeota.</title>
        <authorList>
            <person name="Zhilina T.N."/>
            <person name="Sorokin D.Y."/>
            <person name="Zavarzina D.G."/>
            <person name="Toshchakov S.V."/>
            <person name="Kublanov I.V."/>
        </authorList>
    </citation>
    <scope>NUCLEOTIDE SEQUENCE</scope>
    <source>
        <strain evidence="4">Z-1702</strain>
    </source>
</reference>
<evidence type="ECO:0000256" key="2">
    <source>
        <dbReference type="SAM" id="SignalP"/>
    </source>
</evidence>
<feature type="domain" description="Gliding motility protein SprA N-terminal" evidence="3">
    <location>
        <begin position="1106"/>
        <end position="1618"/>
    </location>
</feature>
<dbReference type="Proteomes" id="UP000673975">
    <property type="component" value="Unassembled WGS sequence"/>
</dbReference>
<sequence>MAGLLTGIAFLLFLPLLVLAQETDTLRENGIDDRINNRAASQMGTDVESNLPRTSQKKFPSPRGSRVTDPFPRKRSPLIEIDLPRDRVLTTLDSLDHYTVQREVYGVPIGFSRKLDFQTMSELSFEHTARANWRRLVNEMRRQRDARRGLLDFTLDLPVGERSAFTTIFGRPEVNLRVTGTANMNVGATIRETEDPSLPPDQQTRIDPVFEQNLRLNIQGSIGDKLTIRTDWDTERSFDFENRLSIRYEGYEDEILQSIEMGNVSMQTGNSLIRGGSSLFGIKSEAKFGPLRLTSVVSQQEGQSETQTITGGTEESTIEIRPASYDNDRHFFLSFYARQEFEDAMSDPQTDRRMFNIERMDVYVLNTSSTEQSGQRRAVALTDLGVVMQGDRYMLPDTDADPFDEDLIEFYRDPSETPSASDFGVAGDEFVEGNFVPLEEGEDYTFNESNGYLSLESRLSSNQALAISFAYSSGGEYIDVGDENIGDERRLFLKLLRPSNMTSSSSAWGLTMRNVYSLNATDLTPDDLEVDILFDGGNTSQTNLPGLSNVLLQDLGLDRVGSDQSLGSNNQIDFGTGTLDARRGRIIFPYLEPFGGRIREIYENSDLPQAEIEENINRYAFTELYESSQDNARRESGNNLYYIGGVSTGAVQDSYNLGFALVEGSVSVRANGVELSEGVDYEVDYSIGNIVITNDRYLQSGQEIVIDYESNQMLQIQQTTFAGVRAEYTVNDNIRFGSTYFTLRERPLQDKIPIGDEPIQNSIIGFDGSAEFDAPWLTRAINWIPLLQTRADSDIRISGEFAQLRPNVAQTRAVSRAADRGELYPDEETGLSFIDDFEGSKTTINFLSPGRWNIAAAPHAIPGYDSDMNTDDNSMGSRIARSDMRGKFSWYMIPLNVGRVTDAARTPESLPVSVSDVFPNREVLRQEDRLQTLDIHYNPRKRGPYNYNENLRDLLEGRPEDTWGGMTATLPSGQSDLRQNNVEFLEFWVQPLLPDGRTPSAGDLEDYDGKIYIDLGLVSEDVIPNNQLNTEDGLARAQDGNNINVGNAGRSYVIPSDRINLTGQFSVETQEREDVGLDGAHSTDGEFNEQTLFADWLELMEVQYSDQPEMLQQIQEDPSNDRYYYFNHPAVSDLPLHERFHRMYGFLEGNSLSDGDSRSITNRPDTEGLENPARVNRDNSYFQYEIPMNPADTSSMQVGKNYIVDRVEGSDPTDRWYLVRVPLREIAREVGTIEDLERVQHIRFWMSGYREPMTMRFATFELVGNQWREFEEISRDGYQNTIFDVATVNIEENSNREPIPYRVPNGAIRATQRSGQQEQVLANEQSLSMRVEDLRSGEYRMIQRLYPSGLNLLNFSNLRMFVHGEGYERRSDLEVVIRMGNDLTDNYYEYRQPVSPTDPDFNFTPLAQDPDRSILEEETDRIWIPDSNSVNIVLSSLNALKQARDLEEFDAGELYERTDLPEDAPPGTVIGIKGNPSLQRVREVAIGIRNPHDSESGGSGGGGKPSLDAEVWVNELRVSGADDEKGWAANMSTDIRFADLATVRARFSRSTDGFGALDASLADRQMYDDYSYDLSTTINMHRFIPERYGWNIPVQLSARRSQRTPRFLPQEGDIRFSDFEDAVRASDEPQDEQDRLIDEMLRQIRTEDRRYSVNISNVSKSDSESWFLRNTVDNLTLGYVYNIREESSDRLEFRDSWDYRTSLNYRLNIRDIRVVRPLIFLENVPVLNWISETGFTFVPSQVSFGGNLNRDYSEERRRSFTDSQFDLQQRHNFDFRSNVSVNYNLTQTISTSFSNQTRLNLESIGQRPVSETIDTDFPLQPPDEDEVEYRLKPTFEVMEDWLLDPAVSPRRDNYQESWTASWRPRLNQIDGLDWFNYSASYRGQFRWQNSPEGSGLGANLTNQYSLDQNPEIRTQNLLERISLYERAKQADEQAQQERRRERQQSRDNGESVDRELSEQVVYYGRRFLLGILSIQNLNISYNISGSSAQSGYDGGSQIYHMFGSADDSNFSPPFAYRLGLQSEIPRNKLITNPEPGTELSLRATKDSRQQLNVRSGLRPFSDFTVNVDWRTSWQDTRTQNQTLIFPDELSVQREHSGRVETSVWAFGAGYDALFDRQLSRALDEFGEDPEITDLDADDVPLTSGSLEKDFRRSYLGFASGTIGERGYMPIPLPNWSINWSGWERRLQFLDDFIQRATINHSYSSRYETGWQLNANRGADRSRSLGGYTFLYEQPDYSSRSISLQRSFSPLIGVNITWANNLRTQIQYNRSKRVSISFSNNTITESNSQGITSTFSYSKRGFRIPFFRQLNNQIELNLSVSYSDDLTYTFRLNQDIADALQLPPDEIDQFTRSTPDERGTAQFQLRPSVKYQFSRTINAGLEYSYTRLMPRSTGTYPRTDQDIRFNIQVSIRSN</sequence>
<feature type="compositionally biased region" description="Polar residues" evidence="1">
    <location>
        <begin position="1154"/>
        <end position="1163"/>
    </location>
</feature>
<keyword evidence="5" id="KW-1185">Reference proteome</keyword>
<feature type="region of interest" description="Disordered" evidence="1">
    <location>
        <begin position="1928"/>
        <end position="1954"/>
    </location>
</feature>
<dbReference type="EMBL" id="JAFIDN010000008">
    <property type="protein sequence ID" value="MBP3193119.1"/>
    <property type="molecule type" value="Genomic_DNA"/>
</dbReference>
<dbReference type="RefSeq" id="WP_210512440.1">
    <property type="nucleotide sequence ID" value="NZ_JAFIDN010000008.1"/>
</dbReference>
<feature type="domain" description="Gliding motility protein SprA N-terminal" evidence="3">
    <location>
        <begin position="182"/>
        <end position="369"/>
    </location>
</feature>
<keyword evidence="2" id="KW-0732">Signal</keyword>
<name>A0A8J7UXB0_9BACT</name>
<protein>
    <submittedName>
        <fullName evidence="4">Cell surface protein SprA</fullName>
    </submittedName>
</protein>
<feature type="region of interest" description="Disordered" evidence="1">
    <location>
        <begin position="1154"/>
        <end position="1173"/>
    </location>
</feature>
<accession>A0A8J7UXB0</accession>